<dbReference type="PROSITE" id="PS50850">
    <property type="entry name" value="MFS"/>
    <property type="match status" value="1"/>
</dbReference>
<proteinExistence type="predicted"/>
<feature type="transmembrane region" description="Helical" evidence="6">
    <location>
        <begin position="47"/>
        <end position="65"/>
    </location>
</feature>
<evidence type="ECO:0000256" key="6">
    <source>
        <dbReference type="SAM" id="Phobius"/>
    </source>
</evidence>
<gene>
    <name evidence="8" type="ORF">SpAn4DRAFT_5083</name>
</gene>
<feature type="transmembrane region" description="Helical" evidence="6">
    <location>
        <begin position="275"/>
        <end position="292"/>
    </location>
</feature>
<dbReference type="InterPro" id="IPR011701">
    <property type="entry name" value="MFS"/>
</dbReference>
<dbReference type="RefSeq" id="WP_021166832.1">
    <property type="nucleotide sequence ID" value="NZ_CTRP01000009.1"/>
</dbReference>
<dbReference type="InterPro" id="IPR020846">
    <property type="entry name" value="MFS_dom"/>
</dbReference>
<keyword evidence="9" id="KW-1185">Reference proteome</keyword>
<feature type="transmembrane region" description="Helical" evidence="6">
    <location>
        <begin position="298"/>
        <end position="321"/>
    </location>
</feature>
<dbReference type="SUPFAM" id="SSF103473">
    <property type="entry name" value="MFS general substrate transporter"/>
    <property type="match status" value="1"/>
</dbReference>
<feature type="domain" description="Major facilitator superfamily (MFS) profile" evidence="7">
    <location>
        <begin position="10"/>
        <end position="388"/>
    </location>
</feature>
<dbReference type="Pfam" id="PF07690">
    <property type="entry name" value="MFS_1"/>
    <property type="match status" value="1"/>
</dbReference>
<dbReference type="PANTHER" id="PTHR23531">
    <property type="entry name" value="QUINOLENE RESISTANCE PROTEIN NORA"/>
    <property type="match status" value="1"/>
</dbReference>
<evidence type="ECO:0000256" key="2">
    <source>
        <dbReference type="ARBA" id="ARBA00022448"/>
    </source>
</evidence>
<evidence type="ECO:0000313" key="9">
    <source>
        <dbReference type="Proteomes" id="UP000049855"/>
    </source>
</evidence>
<feature type="transmembrane region" description="Helical" evidence="6">
    <location>
        <begin position="165"/>
        <end position="191"/>
    </location>
</feature>
<dbReference type="InterPro" id="IPR005829">
    <property type="entry name" value="Sugar_transporter_CS"/>
</dbReference>
<keyword evidence="3 6" id="KW-0812">Transmembrane</keyword>
<keyword evidence="5 6" id="KW-0472">Membrane</keyword>
<feature type="transmembrane region" description="Helical" evidence="6">
    <location>
        <begin position="139"/>
        <end position="159"/>
    </location>
</feature>
<dbReference type="GO" id="GO:0022857">
    <property type="term" value="F:transmembrane transporter activity"/>
    <property type="evidence" value="ECO:0007669"/>
    <property type="project" value="InterPro"/>
</dbReference>
<comment type="subcellular location">
    <subcellularLocation>
        <location evidence="1">Cell membrane</location>
        <topology evidence="1">Multi-pass membrane protein</topology>
    </subcellularLocation>
</comment>
<name>A0A0U1KZU7_9FIRM</name>
<feature type="transmembrane region" description="Helical" evidence="6">
    <location>
        <begin position="12"/>
        <end position="35"/>
    </location>
</feature>
<feature type="transmembrane region" description="Helical" evidence="6">
    <location>
        <begin position="77"/>
        <end position="95"/>
    </location>
</feature>
<feature type="transmembrane region" description="Helical" evidence="6">
    <location>
        <begin position="245"/>
        <end position="263"/>
    </location>
</feature>
<evidence type="ECO:0000259" key="7">
    <source>
        <dbReference type="PROSITE" id="PS50850"/>
    </source>
</evidence>
<dbReference type="Proteomes" id="UP000049855">
    <property type="component" value="Unassembled WGS sequence"/>
</dbReference>
<keyword evidence="2" id="KW-0813">Transport</keyword>
<evidence type="ECO:0000313" key="8">
    <source>
        <dbReference type="EMBL" id="CQR72194.1"/>
    </source>
</evidence>
<evidence type="ECO:0000256" key="5">
    <source>
        <dbReference type="ARBA" id="ARBA00023136"/>
    </source>
</evidence>
<evidence type="ECO:0000256" key="4">
    <source>
        <dbReference type="ARBA" id="ARBA00022989"/>
    </source>
</evidence>
<dbReference type="InterPro" id="IPR052714">
    <property type="entry name" value="MFS_Exporter"/>
</dbReference>
<dbReference type="CDD" id="cd17489">
    <property type="entry name" value="MFS_YfcJ_like"/>
    <property type="match status" value="1"/>
</dbReference>
<protein>
    <submittedName>
        <fullName evidence="8">Transporter</fullName>
    </submittedName>
</protein>
<feature type="transmembrane region" description="Helical" evidence="6">
    <location>
        <begin position="333"/>
        <end position="359"/>
    </location>
</feature>
<dbReference type="PANTHER" id="PTHR23531:SF2">
    <property type="entry name" value="PERMEASE"/>
    <property type="match status" value="1"/>
</dbReference>
<dbReference type="AlphaFoldDB" id="A0A0U1KZU7"/>
<feature type="transmembrane region" description="Helical" evidence="6">
    <location>
        <begin position="107"/>
        <end position="127"/>
    </location>
</feature>
<dbReference type="InterPro" id="IPR036259">
    <property type="entry name" value="MFS_trans_sf"/>
</dbReference>
<reference evidence="9" key="1">
    <citation type="submission" date="2015-03" db="EMBL/GenBank/DDBJ databases">
        <authorList>
            <person name="Nijsse Bart"/>
        </authorList>
    </citation>
    <scope>NUCLEOTIDE SEQUENCE [LARGE SCALE GENOMIC DNA]</scope>
</reference>
<evidence type="ECO:0000256" key="1">
    <source>
        <dbReference type="ARBA" id="ARBA00004651"/>
    </source>
</evidence>
<feature type="transmembrane region" description="Helical" evidence="6">
    <location>
        <begin position="365"/>
        <end position="383"/>
    </location>
</feature>
<accession>A0A0U1KZU7</accession>
<sequence length="392" mass="42883">MNKPPLWTKNFLLNSIANFLIYLVYYLLMVIIATYAMDDLQATPSEAGLASGIFIVAGLVSRIFSGRLIDKVGRKKMIYVGLAVYSLATLLYFSANNLSVLLITRVLHGIGWGIATTTTATIVVNIIPTERRGEGISYFAMSVTMASAIGPFLGIYLYDHASFDAILVVSVVLLVIVCLAVYFLNVLEVTLTEEQLKNMQGLMLDNFIEVKALPISIIGAMVFFCYSSIISFLSAYTKEINQMDAGSLFFIVYSTAILISRPLTGRWFDEKGENFVMYPSFLLFAIGLVILSQTNQGVILLSAAIFLGFGFGTFSSCGQAIAIKKSPAHRMGLATSTFLAIAELGIGIGPFFLGLLIPIVGFRGLYINMAVVVILSMCLYHYLHGRKSMRGI</sequence>
<feature type="transmembrane region" description="Helical" evidence="6">
    <location>
        <begin position="212"/>
        <end position="233"/>
    </location>
</feature>
<dbReference type="Gene3D" id="1.20.1250.20">
    <property type="entry name" value="MFS general substrate transporter like domains"/>
    <property type="match status" value="1"/>
</dbReference>
<organism evidence="8 9">
    <name type="scientific">Sporomusa ovata</name>
    <dbReference type="NCBI Taxonomy" id="2378"/>
    <lineage>
        <taxon>Bacteria</taxon>
        <taxon>Bacillati</taxon>
        <taxon>Bacillota</taxon>
        <taxon>Negativicutes</taxon>
        <taxon>Selenomonadales</taxon>
        <taxon>Sporomusaceae</taxon>
        <taxon>Sporomusa</taxon>
    </lineage>
</organism>
<dbReference type="GO" id="GO:0005886">
    <property type="term" value="C:plasma membrane"/>
    <property type="evidence" value="ECO:0007669"/>
    <property type="project" value="UniProtKB-SubCell"/>
</dbReference>
<keyword evidence="4 6" id="KW-1133">Transmembrane helix</keyword>
<dbReference type="PROSITE" id="PS00216">
    <property type="entry name" value="SUGAR_TRANSPORT_1"/>
    <property type="match status" value="1"/>
</dbReference>
<evidence type="ECO:0000256" key="3">
    <source>
        <dbReference type="ARBA" id="ARBA00022692"/>
    </source>
</evidence>
<dbReference type="EMBL" id="CTRP01000009">
    <property type="protein sequence ID" value="CQR72194.1"/>
    <property type="molecule type" value="Genomic_DNA"/>
</dbReference>